<evidence type="ECO:0000313" key="2">
    <source>
        <dbReference type="Proteomes" id="UP000669317"/>
    </source>
</evidence>
<proteinExistence type="predicted"/>
<name>A0ABS3ZU71_9BRAD</name>
<comment type="caution">
    <text evidence="1">The sequence shown here is derived from an EMBL/GenBank/DDBJ whole genome shotgun (WGS) entry which is preliminary data.</text>
</comment>
<evidence type="ECO:0000313" key="1">
    <source>
        <dbReference type="EMBL" id="MBP0111670.1"/>
    </source>
</evidence>
<reference evidence="1 2" key="1">
    <citation type="submission" date="2021-03" db="EMBL/GenBank/DDBJ databases">
        <title>Genome Sequence of Bradyrhizobium vignae strain ISRA400.</title>
        <authorList>
            <person name="Tisa L.S."/>
            <person name="Svistoonoff S."/>
            <person name="Hocher V."/>
            <person name="Fall S."/>
            <person name="Zaiya A."/>
            <person name="Naing D."/>
            <person name="Niang N."/>
            <person name="Diouf A."/>
            <person name="Dasylva M.C."/>
            <person name="Toure O."/>
            <person name="Gueye M."/>
            <person name="Gully D."/>
            <person name="Tisseyre P."/>
            <person name="Simpson S."/>
            <person name="Morris K."/>
            <person name="Thomas W.K."/>
        </authorList>
    </citation>
    <scope>NUCLEOTIDE SEQUENCE [LARGE SCALE GENOMIC DNA]</scope>
    <source>
        <strain evidence="1 2">ISRA400</strain>
    </source>
</reference>
<keyword evidence="2" id="KW-1185">Reference proteome</keyword>
<gene>
    <name evidence="1" type="ORF">JWS04_11355</name>
</gene>
<accession>A0ABS3ZU71</accession>
<organism evidence="1 2">
    <name type="scientific">Bradyrhizobium vignae</name>
    <dbReference type="NCBI Taxonomy" id="1549949"/>
    <lineage>
        <taxon>Bacteria</taxon>
        <taxon>Pseudomonadati</taxon>
        <taxon>Pseudomonadota</taxon>
        <taxon>Alphaproteobacteria</taxon>
        <taxon>Hyphomicrobiales</taxon>
        <taxon>Nitrobacteraceae</taxon>
        <taxon>Bradyrhizobium</taxon>
    </lineage>
</organism>
<protein>
    <submittedName>
        <fullName evidence="1">Uncharacterized protein</fullName>
    </submittedName>
</protein>
<dbReference type="Proteomes" id="UP000669317">
    <property type="component" value="Unassembled WGS sequence"/>
</dbReference>
<dbReference type="EMBL" id="JAGIKT010000021">
    <property type="protein sequence ID" value="MBP0111670.1"/>
    <property type="molecule type" value="Genomic_DNA"/>
</dbReference>
<sequence length="52" mass="5470">MSETEANDIVATFATIVSRAKQGIVAENESYASGAQLALEKLDSDAAAERPE</sequence>
<dbReference type="RefSeq" id="WP_209294985.1">
    <property type="nucleotide sequence ID" value="NZ_JAGIKT010000021.1"/>
</dbReference>